<dbReference type="Gene3D" id="3.40.50.720">
    <property type="entry name" value="NAD(P)-binding Rossmann-like Domain"/>
    <property type="match status" value="1"/>
</dbReference>
<dbReference type="Proteomes" id="UP000522262">
    <property type="component" value="Unassembled WGS sequence"/>
</dbReference>
<sequence>MHLILTGATGLVGSGVLDAMLKSKDITKISILSRRPVPMAAGDPRVNVITHNDFTKYNSEVLDQIQGANGVVWALGISQLKVTKEVRQSEYVTITRDFPFAAAKAFSKISPNNEPFRFIYVSGHGATLEPTSFTPIFGRVKGEAERALSELHVPTKFHVESVRPAGVDATNHEAIKPYIPNPGMLYNAMYLFMGPLMRTVLQSLHSPTEKLGPFLMNMAIGKYDKQLETGGNDISSINGSRILENAAFRRLYEQ</sequence>
<dbReference type="SUPFAM" id="SSF51735">
    <property type="entry name" value="NAD(P)-binding Rossmann-fold domains"/>
    <property type="match status" value="1"/>
</dbReference>
<comment type="caution">
    <text evidence="1">The sequence shown here is derived from an EMBL/GenBank/DDBJ whole genome shotgun (WGS) entry which is preliminary data.</text>
</comment>
<accession>A0A8H5ILR4</accession>
<gene>
    <name evidence="1" type="ORF">FMEXI_9058</name>
</gene>
<dbReference type="InterPro" id="IPR036291">
    <property type="entry name" value="NAD(P)-bd_dom_sf"/>
</dbReference>
<dbReference type="AlphaFoldDB" id="A0A8H5ILR4"/>
<evidence type="ECO:0000313" key="1">
    <source>
        <dbReference type="EMBL" id="KAF5539179.1"/>
    </source>
</evidence>
<keyword evidence="2" id="KW-1185">Reference proteome</keyword>
<dbReference type="EMBL" id="JAAOAM010000206">
    <property type="protein sequence ID" value="KAF5539179.1"/>
    <property type="molecule type" value="Genomic_DNA"/>
</dbReference>
<name>A0A8H5ILR4_9HYPO</name>
<evidence type="ECO:0000313" key="2">
    <source>
        <dbReference type="Proteomes" id="UP000522262"/>
    </source>
</evidence>
<reference evidence="1 2" key="1">
    <citation type="submission" date="2020-05" db="EMBL/GenBank/DDBJ databases">
        <title>Identification and distribution of gene clusters putatively required for synthesis of sphingolipid metabolism inhibitors in phylogenetically diverse species of the filamentous fungus Fusarium.</title>
        <authorList>
            <person name="Kim H.-S."/>
            <person name="Busman M."/>
            <person name="Brown D.W."/>
            <person name="Divon H."/>
            <person name="Uhlig S."/>
            <person name="Proctor R.H."/>
        </authorList>
    </citation>
    <scope>NUCLEOTIDE SEQUENCE [LARGE SCALE GENOMIC DNA]</scope>
    <source>
        <strain evidence="1 2">NRRL 53147</strain>
    </source>
</reference>
<dbReference type="PANTHER" id="PTHR14097:SF8">
    <property type="entry name" value="NAD(P)-BINDING DOMAIN-CONTAINING PROTEIN"/>
    <property type="match status" value="1"/>
</dbReference>
<proteinExistence type="predicted"/>
<dbReference type="PANTHER" id="PTHR14097">
    <property type="entry name" value="OXIDOREDUCTASE HTATIP2"/>
    <property type="match status" value="1"/>
</dbReference>
<organism evidence="1 2">
    <name type="scientific">Fusarium mexicanum</name>
    <dbReference type="NCBI Taxonomy" id="751941"/>
    <lineage>
        <taxon>Eukaryota</taxon>
        <taxon>Fungi</taxon>
        <taxon>Dikarya</taxon>
        <taxon>Ascomycota</taxon>
        <taxon>Pezizomycotina</taxon>
        <taxon>Sordariomycetes</taxon>
        <taxon>Hypocreomycetidae</taxon>
        <taxon>Hypocreales</taxon>
        <taxon>Nectriaceae</taxon>
        <taxon>Fusarium</taxon>
        <taxon>Fusarium fujikuroi species complex</taxon>
    </lineage>
</organism>
<protein>
    <submittedName>
        <fullName evidence="1">Nucleoside-diphosphate-sugar epimerase</fullName>
    </submittedName>
</protein>